<reference evidence="3" key="1">
    <citation type="submission" date="2019-11" db="EMBL/GenBank/DDBJ databases">
        <authorList>
            <person name="Falquet L."/>
            <person name="Falquet L."/>
        </authorList>
    </citation>
    <scope>NUCLEOTIDE SEQUENCE</scope>
    <source>
        <strain evidence="3">8756-13</strain>
    </source>
</reference>
<sequence length="564" mass="65528">MRKFSKLILAILPVSSLTVFSVVSCSTNDKKPIETPKTPDNKTPDNQPKQPEDQTDKENHNIDKPGEEKQTDGEPSPGMPDEQPSPSQPKNKPHNPETQPRQPKEPKKPIKPNETEKPRNENGSVDNSNNDQPQGDEPSNESDFFSDVDTLKKEIDFQYFSTYKNRDALSAWVEIKGRGQAIFKEVIFLKNIDILEKYQIEFDNNNQPDFIHEKGIISNVRIKFSKNRKSKVYVFTFTGFKINTPKVDNTKNKENYIKARKKIDERLSGLYPSLVAYMLLYVEENHSNNKYDRTIKQIGNVVNFDELKNQNVSLFDKKFAGFSVGTKELLFEYEERNRKIYKDKITQARYDDTNGVLELEIQISNTDDHRNNQSDPNITKRFKFEGFKRIDFDDSNKNPLKIWLAKKDLNNLINDGNLKTIITQLTQYNYYGKKIPIVDLNENNLKNKLFQKLLVSVDQNLNHLYNSNQTLTIDNRNNEGNYKSILGLKDNMSIYPFHSRITKDSITKVYVTMNKKAENKELEIDVEMEIPIYSSTLSDLTDNTYEQQKKLKLKFSQKTEIKLQ</sequence>
<dbReference type="AlphaFoldDB" id="A0A654IJH3"/>
<accession>A0A654IJH3</accession>
<dbReference type="EMBL" id="LR739235">
    <property type="protein sequence ID" value="VZR98362.1"/>
    <property type="molecule type" value="Genomic_DNA"/>
</dbReference>
<protein>
    <submittedName>
        <fullName evidence="3">Uncharacterized protein</fullName>
    </submittedName>
</protein>
<evidence type="ECO:0000256" key="1">
    <source>
        <dbReference type="SAM" id="MobiDB-lite"/>
    </source>
</evidence>
<feature type="compositionally biased region" description="Basic and acidic residues" evidence="1">
    <location>
        <begin position="102"/>
        <end position="120"/>
    </location>
</feature>
<keyword evidence="2" id="KW-0732">Signal</keyword>
<evidence type="ECO:0000256" key="2">
    <source>
        <dbReference type="SAM" id="SignalP"/>
    </source>
</evidence>
<gene>
    <name evidence="3" type="ORF">MF5295_00739</name>
</gene>
<feature type="signal peptide" evidence="2">
    <location>
        <begin position="1"/>
        <end position="21"/>
    </location>
</feature>
<name>A0A654IJH3_9MOLU</name>
<evidence type="ECO:0000313" key="3">
    <source>
        <dbReference type="EMBL" id="VZR98362.1"/>
    </source>
</evidence>
<organism evidence="3">
    <name type="scientific">Mycoplasma feriruminatoris</name>
    <dbReference type="NCBI Taxonomy" id="1179777"/>
    <lineage>
        <taxon>Bacteria</taxon>
        <taxon>Bacillati</taxon>
        <taxon>Mycoplasmatota</taxon>
        <taxon>Mollicutes</taxon>
        <taxon>Mycoplasmataceae</taxon>
        <taxon>Mycoplasma</taxon>
    </lineage>
</organism>
<dbReference type="PROSITE" id="PS51257">
    <property type="entry name" value="PROKAR_LIPOPROTEIN"/>
    <property type="match status" value="1"/>
</dbReference>
<feature type="compositionally biased region" description="Polar residues" evidence="1">
    <location>
        <begin position="121"/>
        <end position="133"/>
    </location>
</feature>
<dbReference type="NCBIfam" id="NF045959">
    <property type="entry name" value="LppA_rel_LP"/>
    <property type="match status" value="1"/>
</dbReference>
<feature type="compositionally biased region" description="Basic and acidic residues" evidence="1">
    <location>
        <begin position="28"/>
        <end position="43"/>
    </location>
</feature>
<dbReference type="InterPro" id="IPR019992">
    <property type="entry name" value="Mycoides_lipoprot_LppA/p72"/>
</dbReference>
<dbReference type="NCBIfam" id="TIGR03490">
    <property type="entry name" value="Mycoplas_LppA"/>
    <property type="match status" value="1"/>
</dbReference>
<proteinExistence type="predicted"/>
<feature type="region of interest" description="Disordered" evidence="1">
    <location>
        <begin position="25"/>
        <end position="144"/>
    </location>
</feature>
<feature type="chain" id="PRO_5025055918" evidence="2">
    <location>
        <begin position="22"/>
        <end position="564"/>
    </location>
</feature>
<feature type="compositionally biased region" description="Basic and acidic residues" evidence="1">
    <location>
        <begin position="50"/>
        <end position="72"/>
    </location>
</feature>